<dbReference type="OrthoDB" id="5982228at2759"/>
<keyword evidence="7" id="KW-1185">Reference proteome</keyword>
<name>A0A9P4HYT0_9PEZI</name>
<feature type="transmembrane region" description="Helical" evidence="5">
    <location>
        <begin position="257"/>
        <end position="274"/>
    </location>
</feature>
<feature type="transmembrane region" description="Helical" evidence="5">
    <location>
        <begin position="46"/>
        <end position="65"/>
    </location>
</feature>
<comment type="subcellular location">
    <subcellularLocation>
        <location evidence="1">Membrane</location>
        <topology evidence="1">Multi-pass membrane protein</topology>
    </subcellularLocation>
</comment>
<reference evidence="6" key="1">
    <citation type="journal article" date="2020" name="Stud. Mycol.">
        <title>101 Dothideomycetes genomes: a test case for predicting lifestyles and emergence of pathogens.</title>
        <authorList>
            <person name="Haridas S."/>
            <person name="Albert R."/>
            <person name="Binder M."/>
            <person name="Bloem J."/>
            <person name="Labutti K."/>
            <person name="Salamov A."/>
            <person name="Andreopoulos B."/>
            <person name="Baker S."/>
            <person name="Barry K."/>
            <person name="Bills G."/>
            <person name="Bluhm B."/>
            <person name="Cannon C."/>
            <person name="Castanera R."/>
            <person name="Culley D."/>
            <person name="Daum C."/>
            <person name="Ezra D."/>
            <person name="Gonzalez J."/>
            <person name="Henrissat B."/>
            <person name="Kuo A."/>
            <person name="Liang C."/>
            <person name="Lipzen A."/>
            <person name="Lutzoni F."/>
            <person name="Magnuson J."/>
            <person name="Mondo S."/>
            <person name="Nolan M."/>
            <person name="Ohm R."/>
            <person name="Pangilinan J."/>
            <person name="Park H.-J."/>
            <person name="Ramirez L."/>
            <person name="Alfaro M."/>
            <person name="Sun H."/>
            <person name="Tritt A."/>
            <person name="Yoshinaga Y."/>
            <person name="Zwiers L.-H."/>
            <person name="Turgeon B."/>
            <person name="Goodwin S."/>
            <person name="Spatafora J."/>
            <person name="Crous P."/>
            <person name="Grigoriev I."/>
        </authorList>
    </citation>
    <scope>NUCLEOTIDE SEQUENCE</scope>
    <source>
        <strain evidence="6">CBS 121410</strain>
    </source>
</reference>
<proteinExistence type="predicted"/>
<dbReference type="Proteomes" id="UP000799776">
    <property type="component" value="Unassembled WGS sequence"/>
</dbReference>
<feature type="transmembrane region" description="Helical" evidence="5">
    <location>
        <begin position="295"/>
        <end position="316"/>
    </location>
</feature>
<dbReference type="AlphaFoldDB" id="A0A9P4HYT0"/>
<feature type="transmembrane region" description="Helical" evidence="5">
    <location>
        <begin position="548"/>
        <end position="573"/>
    </location>
</feature>
<feature type="transmembrane region" description="Helical" evidence="5">
    <location>
        <begin position="423"/>
        <end position="443"/>
    </location>
</feature>
<accession>A0A9P4HYT0</accession>
<keyword evidence="3 5" id="KW-1133">Transmembrane helix</keyword>
<feature type="transmembrane region" description="Helical" evidence="5">
    <location>
        <begin position="506"/>
        <end position="528"/>
    </location>
</feature>
<dbReference type="InterPro" id="IPR002293">
    <property type="entry name" value="AA/rel_permease1"/>
</dbReference>
<dbReference type="GO" id="GO:0015179">
    <property type="term" value="F:L-amino acid transmembrane transporter activity"/>
    <property type="evidence" value="ECO:0007669"/>
    <property type="project" value="TreeGrafter"/>
</dbReference>
<evidence type="ECO:0000256" key="2">
    <source>
        <dbReference type="ARBA" id="ARBA00022692"/>
    </source>
</evidence>
<evidence type="ECO:0000313" key="6">
    <source>
        <dbReference type="EMBL" id="KAF2090393.1"/>
    </source>
</evidence>
<feature type="transmembrane region" description="Helical" evidence="5">
    <location>
        <begin position="179"/>
        <end position="199"/>
    </location>
</feature>
<dbReference type="PANTHER" id="PTHR11785:SF353">
    <property type="entry name" value="METHIONINE TRANSPORTER (EUROFUNG)"/>
    <property type="match status" value="1"/>
</dbReference>
<organism evidence="6 7">
    <name type="scientific">Saccharata proteae CBS 121410</name>
    <dbReference type="NCBI Taxonomy" id="1314787"/>
    <lineage>
        <taxon>Eukaryota</taxon>
        <taxon>Fungi</taxon>
        <taxon>Dikarya</taxon>
        <taxon>Ascomycota</taxon>
        <taxon>Pezizomycotina</taxon>
        <taxon>Dothideomycetes</taxon>
        <taxon>Dothideomycetes incertae sedis</taxon>
        <taxon>Botryosphaeriales</taxon>
        <taxon>Saccharataceae</taxon>
        <taxon>Saccharata</taxon>
    </lineage>
</organism>
<evidence type="ECO:0000256" key="5">
    <source>
        <dbReference type="SAM" id="Phobius"/>
    </source>
</evidence>
<dbReference type="EMBL" id="ML978713">
    <property type="protein sequence ID" value="KAF2090393.1"/>
    <property type="molecule type" value="Genomic_DNA"/>
</dbReference>
<dbReference type="InterPro" id="IPR050598">
    <property type="entry name" value="AminoAcid_Transporter"/>
</dbReference>
<evidence type="ECO:0000313" key="7">
    <source>
        <dbReference type="Proteomes" id="UP000799776"/>
    </source>
</evidence>
<keyword evidence="4 5" id="KW-0472">Membrane</keyword>
<dbReference type="PANTHER" id="PTHR11785">
    <property type="entry name" value="AMINO ACID TRANSPORTER"/>
    <property type="match status" value="1"/>
</dbReference>
<evidence type="ECO:0000256" key="4">
    <source>
        <dbReference type="ARBA" id="ARBA00023136"/>
    </source>
</evidence>
<feature type="transmembrane region" description="Helical" evidence="5">
    <location>
        <begin position="211"/>
        <end position="233"/>
    </location>
</feature>
<feature type="transmembrane region" description="Helical" evidence="5">
    <location>
        <begin position="137"/>
        <end position="159"/>
    </location>
</feature>
<evidence type="ECO:0000256" key="3">
    <source>
        <dbReference type="ARBA" id="ARBA00022989"/>
    </source>
</evidence>
<feature type="transmembrane region" description="Helical" evidence="5">
    <location>
        <begin position="455"/>
        <end position="475"/>
    </location>
</feature>
<evidence type="ECO:0000256" key="1">
    <source>
        <dbReference type="ARBA" id="ARBA00004141"/>
    </source>
</evidence>
<feature type="transmembrane region" description="Helical" evidence="5">
    <location>
        <begin position="345"/>
        <end position="366"/>
    </location>
</feature>
<protein>
    <submittedName>
        <fullName evidence="6">Amino acid transporter</fullName>
    </submittedName>
</protein>
<sequence>MNGTEAETDAHSVGSIQLTAEDREYLEALNDPGRIANKFIRGPQRLGYTSTICIILNRVIGTGIFRTPTTLMNGTQSVGVTLMFWFCGTITAIAGTQVMMEFGLNTPRYIINGIDEAVPRNGGELNYLQHLFRKPKYFVTCAYAVVFIVLGNMAGNSMAVGEYILKAANNDFDHSVSNGAVRGIAIGTITFACFLHGVWRKGGLWLNNAFAITKVTLLLIIIIIGFCALGGVFGSDANNADDNLNIKTSFTKTPNNAYGYAEGFLAIIFAYDGYNQANYVLSEIDQPRKKFKRSLYISIFTVAVLYMLVNISYMIVVDKNNQIGPNDDVALQFFQQTFGDVAPRVFAAFLAISGLGNIIVMTFTAARVKQEIAKEGVLPYAKFFGQSTNILSRLFAPLIPGHHHTPKTPSQATATSTTEPTPVGALCLHWFFSVLLILATWTMKPDDAYNILVQIYSYSLSALLYTILGLGLLWLRLRPTRAAATTGAATNPATGDWKTQSSVNHYLSILAATLFTLANLFPLLGSWIPPSTSRATPETEAIESPYPWFVVPTLGWALVGAGAVYWVGFRWMVPRCGGRRGKVFVVEREPFFHVENGYYVQWHEIVSFDWVVRMEGEGREEEW</sequence>
<dbReference type="Gene3D" id="1.20.1740.10">
    <property type="entry name" value="Amino acid/polyamine transporter I"/>
    <property type="match status" value="1"/>
</dbReference>
<dbReference type="Pfam" id="PF13520">
    <property type="entry name" value="AA_permease_2"/>
    <property type="match status" value="1"/>
</dbReference>
<comment type="caution">
    <text evidence="6">The sequence shown here is derived from an EMBL/GenBank/DDBJ whole genome shotgun (WGS) entry which is preliminary data.</text>
</comment>
<dbReference type="PIRSF" id="PIRSF006060">
    <property type="entry name" value="AA_transporter"/>
    <property type="match status" value="1"/>
</dbReference>
<dbReference type="GO" id="GO:0016020">
    <property type="term" value="C:membrane"/>
    <property type="evidence" value="ECO:0007669"/>
    <property type="project" value="UniProtKB-SubCell"/>
</dbReference>
<keyword evidence="2 5" id="KW-0812">Transmembrane</keyword>
<gene>
    <name evidence="6" type="ORF">K490DRAFT_35322</name>
</gene>
<feature type="transmembrane region" description="Helical" evidence="5">
    <location>
        <begin position="77"/>
        <end position="100"/>
    </location>
</feature>